<evidence type="ECO:0000256" key="13">
    <source>
        <dbReference type="ARBA" id="ARBA00023125"/>
    </source>
</evidence>
<keyword evidence="11 17" id="KW-0460">Magnesium</keyword>
<dbReference type="HOGENOM" id="CLU_012348_1_2_5"/>
<keyword evidence="6 17" id="KW-0808">Transferase</keyword>
<protein>
    <recommendedName>
        <fullName evidence="17">DNA polymerase IV</fullName>
        <shortName evidence="17">Pol IV</shortName>
        <ecNumber evidence="17">2.7.7.7</ecNumber>
    </recommendedName>
</protein>
<dbReference type="Pfam" id="PF11798">
    <property type="entry name" value="IMS_HHH"/>
    <property type="match status" value="1"/>
</dbReference>
<dbReference type="InterPro" id="IPR043502">
    <property type="entry name" value="DNA/RNA_pol_sf"/>
</dbReference>
<evidence type="ECO:0000256" key="5">
    <source>
        <dbReference type="ARBA" id="ARBA00022490"/>
    </source>
</evidence>
<evidence type="ECO:0000256" key="9">
    <source>
        <dbReference type="ARBA" id="ARBA00022723"/>
    </source>
</evidence>
<dbReference type="Pfam" id="PF11799">
    <property type="entry name" value="IMS_C"/>
    <property type="match status" value="1"/>
</dbReference>
<dbReference type="GO" id="GO:0003887">
    <property type="term" value="F:DNA-directed DNA polymerase activity"/>
    <property type="evidence" value="ECO:0007669"/>
    <property type="project" value="UniProtKB-UniRule"/>
</dbReference>
<sequence>MMTGEESRERPRKIVHVDMDAFYASVEQRDNPELRGLPVAVGSPAARGVVAAASYEARKFGVHSAMPSVTAQRKCPDLIFVKPRFDVYKAVSLQIRTVFAEYTPMIEPLSLDEAYLDVTENLKGMEIATEIAAEIRAKIKATTGLTASAGISYNKFLAKMASDQNKPDGQFVITPKNGPAFVERLPVKKFHGVGPATAEKMQRLGIETGADLKERTLDFLVEHFGKSGPYFYGIARGIDNRQVKPDRVRKSIGAEDTFSQDIHSFEPAREGLQPLISKVWSYCEANEIGAKTVTLKVKYADFSQITRSKTVPAPLPAITDLDEVVDLLLAPIFPPRKGIRLLGVTLSSLEKRRASRTAPQLRLAL</sequence>
<comment type="function">
    <text evidence="15 17">Poorly processive, error-prone DNA polymerase involved in untargeted mutagenesis. Copies undamaged DNA at stalled replication forks, which arise in vivo from mismatched or misaligned primer ends. These misaligned primers can be extended by PolIV. Exhibits no 3'-5' exonuclease (proofreading) activity. May be involved in translesional synthesis, in conjunction with the beta clamp from PolIII.</text>
</comment>
<keyword evidence="13 17" id="KW-0238">DNA-binding</keyword>
<dbReference type="Pfam" id="PF00817">
    <property type="entry name" value="IMS"/>
    <property type="match status" value="1"/>
</dbReference>
<geneLocation type="plasmid" evidence="19 20">
    <name>pR132504</name>
</geneLocation>
<evidence type="ECO:0000259" key="18">
    <source>
        <dbReference type="PROSITE" id="PS50173"/>
    </source>
</evidence>
<dbReference type="HAMAP" id="MF_01113">
    <property type="entry name" value="DNApol_IV"/>
    <property type="match status" value="1"/>
</dbReference>
<dbReference type="EC" id="2.7.7.7" evidence="17"/>
<dbReference type="FunFam" id="3.40.1170.60:FF:000001">
    <property type="entry name" value="DNA polymerase IV"/>
    <property type="match status" value="1"/>
</dbReference>
<dbReference type="NCBIfam" id="NF002677">
    <property type="entry name" value="PRK02406.1"/>
    <property type="match status" value="1"/>
</dbReference>
<keyword evidence="10 17" id="KW-0227">DNA damage</keyword>
<gene>
    <name evidence="17" type="primary">dinB</name>
    <name evidence="19" type="ordered locus">Rleg_6078</name>
</gene>
<keyword evidence="14 17" id="KW-0234">DNA repair</keyword>
<evidence type="ECO:0000256" key="17">
    <source>
        <dbReference type="HAMAP-Rule" id="MF_01113"/>
    </source>
</evidence>
<evidence type="ECO:0000256" key="4">
    <source>
        <dbReference type="ARBA" id="ARBA00022457"/>
    </source>
</evidence>
<keyword evidence="19" id="KW-0614">Plasmid</keyword>
<name>C6BA92_RHILS</name>
<evidence type="ECO:0000256" key="6">
    <source>
        <dbReference type="ARBA" id="ARBA00022679"/>
    </source>
</evidence>
<evidence type="ECO:0000256" key="14">
    <source>
        <dbReference type="ARBA" id="ARBA00023204"/>
    </source>
</evidence>
<dbReference type="InterPro" id="IPR001126">
    <property type="entry name" value="UmuC"/>
</dbReference>
<dbReference type="InterPro" id="IPR036775">
    <property type="entry name" value="DNA_pol_Y-fam_lit_finger_sf"/>
</dbReference>
<dbReference type="KEGG" id="rlg:Rleg_6078"/>
<dbReference type="InterPro" id="IPR022880">
    <property type="entry name" value="DNApol_IV"/>
</dbReference>
<dbReference type="PROSITE" id="PS50173">
    <property type="entry name" value="UMUC"/>
    <property type="match status" value="1"/>
</dbReference>
<dbReference type="Gene3D" id="3.30.70.270">
    <property type="match status" value="1"/>
</dbReference>
<comment type="subcellular location">
    <subcellularLocation>
        <location evidence="1 17">Cytoplasm</location>
    </subcellularLocation>
</comment>
<evidence type="ECO:0000256" key="7">
    <source>
        <dbReference type="ARBA" id="ARBA00022695"/>
    </source>
</evidence>
<evidence type="ECO:0000313" key="19">
    <source>
        <dbReference type="EMBL" id="ACS60833.1"/>
    </source>
</evidence>
<keyword evidence="9 17" id="KW-0479">Metal-binding</keyword>
<dbReference type="PANTHER" id="PTHR11076:SF33">
    <property type="entry name" value="DNA POLYMERASE KAPPA"/>
    <property type="match status" value="1"/>
</dbReference>
<keyword evidence="12 17" id="KW-0239">DNA-directed DNA polymerase</keyword>
<comment type="catalytic activity">
    <reaction evidence="16 17">
        <text>DNA(n) + a 2'-deoxyribonucleoside 5'-triphosphate = DNA(n+1) + diphosphate</text>
        <dbReference type="Rhea" id="RHEA:22508"/>
        <dbReference type="Rhea" id="RHEA-COMP:17339"/>
        <dbReference type="Rhea" id="RHEA-COMP:17340"/>
        <dbReference type="ChEBI" id="CHEBI:33019"/>
        <dbReference type="ChEBI" id="CHEBI:61560"/>
        <dbReference type="ChEBI" id="CHEBI:173112"/>
        <dbReference type="EC" id="2.7.7.7"/>
    </reaction>
</comment>
<dbReference type="GO" id="GO:0009432">
    <property type="term" value="P:SOS response"/>
    <property type="evidence" value="ECO:0007669"/>
    <property type="project" value="TreeGrafter"/>
</dbReference>
<evidence type="ECO:0000256" key="16">
    <source>
        <dbReference type="ARBA" id="ARBA00049244"/>
    </source>
</evidence>
<comment type="subunit">
    <text evidence="3 17">Monomer.</text>
</comment>
<evidence type="ECO:0000313" key="20">
    <source>
        <dbReference type="Proteomes" id="UP000002256"/>
    </source>
</evidence>
<keyword evidence="5 17" id="KW-0963">Cytoplasm</keyword>
<evidence type="ECO:0000256" key="3">
    <source>
        <dbReference type="ARBA" id="ARBA00011245"/>
    </source>
</evidence>
<feature type="binding site" evidence="17">
    <location>
        <position position="18"/>
    </location>
    <ligand>
        <name>Mg(2+)</name>
        <dbReference type="ChEBI" id="CHEBI:18420"/>
    </ligand>
</feature>
<dbReference type="InterPro" id="IPR017961">
    <property type="entry name" value="DNA_pol_Y-fam_little_finger"/>
</dbReference>
<evidence type="ECO:0000256" key="12">
    <source>
        <dbReference type="ARBA" id="ARBA00022932"/>
    </source>
</evidence>
<proteinExistence type="inferred from homology"/>
<evidence type="ECO:0000256" key="10">
    <source>
        <dbReference type="ARBA" id="ARBA00022763"/>
    </source>
</evidence>
<comment type="cofactor">
    <cofactor evidence="17">
        <name>Mg(2+)</name>
        <dbReference type="ChEBI" id="CHEBI:18420"/>
    </cofactor>
    <text evidence="17">Binds 2 magnesium ions per subunit.</text>
</comment>
<evidence type="ECO:0000256" key="8">
    <source>
        <dbReference type="ARBA" id="ARBA00022705"/>
    </source>
</evidence>
<dbReference type="GO" id="GO:0006261">
    <property type="term" value="P:DNA-templated DNA replication"/>
    <property type="evidence" value="ECO:0007669"/>
    <property type="project" value="UniProtKB-UniRule"/>
</dbReference>
<dbReference type="InterPro" id="IPR050116">
    <property type="entry name" value="DNA_polymerase-Y"/>
</dbReference>
<feature type="active site" evidence="17">
    <location>
        <position position="113"/>
    </location>
</feature>
<dbReference type="InterPro" id="IPR024728">
    <property type="entry name" value="PolY_HhH_motif"/>
</dbReference>
<dbReference type="Proteomes" id="UP000002256">
    <property type="component" value="Plasmid pR132504"/>
</dbReference>
<evidence type="ECO:0000256" key="11">
    <source>
        <dbReference type="ARBA" id="ARBA00022842"/>
    </source>
</evidence>
<dbReference type="GO" id="GO:0006281">
    <property type="term" value="P:DNA repair"/>
    <property type="evidence" value="ECO:0007669"/>
    <property type="project" value="UniProtKB-UniRule"/>
</dbReference>
<keyword evidence="7 17" id="KW-0548">Nucleotidyltransferase</keyword>
<reference evidence="19 20" key="1">
    <citation type="journal article" date="2010" name="Stand. Genomic Sci.">
        <title>Complete genome sequence of Rhizobium leguminosarum bv. trifolii strain WSM1325, an effective microsymbiont of annual Mediterranean clovers.</title>
        <authorList>
            <person name="Reeve W."/>
            <person name="O'Hara G."/>
            <person name="Chain P."/>
            <person name="Ardley J."/>
            <person name="Brau L."/>
            <person name="Nandesena K."/>
            <person name="Tiwari R."/>
            <person name="Copeland A."/>
            <person name="Nolan M."/>
            <person name="Han C."/>
            <person name="Brettin T."/>
            <person name="Land M."/>
            <person name="Ovchinikova G."/>
            <person name="Ivanova N."/>
            <person name="Mavromatis K."/>
            <person name="Markowitz V."/>
            <person name="Kyrpides N."/>
            <person name="Melino V."/>
            <person name="Denton M."/>
            <person name="Yates R."/>
            <person name="Howieson J."/>
        </authorList>
    </citation>
    <scope>NUCLEOTIDE SEQUENCE [LARGE SCALE GENOMIC DNA]</scope>
    <source>
        <strain evidence="19 20">WSM1325</strain>
        <plasmid evidence="20">Plasmid pR132504</plasmid>
    </source>
</reference>
<dbReference type="InterPro" id="IPR043128">
    <property type="entry name" value="Rev_trsase/Diguanyl_cyclase"/>
</dbReference>
<dbReference type="SUPFAM" id="SSF100879">
    <property type="entry name" value="Lesion bypass DNA polymerase (Y-family), little finger domain"/>
    <property type="match status" value="1"/>
</dbReference>
<organism evidence="19 20">
    <name type="scientific">Rhizobium leguminosarum bv. trifolii (strain WSM1325)</name>
    <dbReference type="NCBI Taxonomy" id="395491"/>
    <lineage>
        <taxon>Bacteria</taxon>
        <taxon>Pseudomonadati</taxon>
        <taxon>Pseudomonadota</taxon>
        <taxon>Alphaproteobacteria</taxon>
        <taxon>Hyphomicrobiales</taxon>
        <taxon>Rhizobiaceae</taxon>
        <taxon>Rhizobium/Agrobacterium group</taxon>
        <taxon>Rhizobium</taxon>
    </lineage>
</organism>
<dbReference type="CDD" id="cd03586">
    <property type="entry name" value="PolY_Pol_IV_kappa"/>
    <property type="match status" value="1"/>
</dbReference>
<keyword evidence="8 17" id="KW-0235">DNA replication</keyword>
<dbReference type="Gene3D" id="3.30.1490.100">
    <property type="entry name" value="DNA polymerase, Y-family, little finger domain"/>
    <property type="match status" value="1"/>
</dbReference>
<comment type="similarity">
    <text evidence="2 17">Belongs to the DNA polymerase type-Y family.</text>
</comment>
<dbReference type="Gene3D" id="3.40.1170.60">
    <property type="match status" value="1"/>
</dbReference>
<keyword evidence="4 17" id="KW-0515">Mutator protein</keyword>
<evidence type="ECO:0000256" key="15">
    <source>
        <dbReference type="ARBA" id="ARBA00025589"/>
    </source>
</evidence>
<feature type="domain" description="UmuC" evidence="18">
    <location>
        <begin position="14"/>
        <end position="194"/>
    </location>
</feature>
<feature type="binding site" evidence="17">
    <location>
        <position position="112"/>
    </location>
    <ligand>
        <name>Mg(2+)</name>
        <dbReference type="ChEBI" id="CHEBI:18420"/>
    </ligand>
</feature>
<evidence type="ECO:0000256" key="2">
    <source>
        <dbReference type="ARBA" id="ARBA00010945"/>
    </source>
</evidence>
<dbReference type="GO" id="GO:0000287">
    <property type="term" value="F:magnesium ion binding"/>
    <property type="evidence" value="ECO:0007669"/>
    <property type="project" value="UniProtKB-UniRule"/>
</dbReference>
<dbReference type="Gene3D" id="1.10.150.20">
    <property type="entry name" value="5' to 3' exonuclease, C-terminal subdomain"/>
    <property type="match status" value="1"/>
</dbReference>
<dbReference type="GO" id="GO:0005829">
    <property type="term" value="C:cytosol"/>
    <property type="evidence" value="ECO:0007669"/>
    <property type="project" value="TreeGrafter"/>
</dbReference>
<dbReference type="FunFam" id="3.30.1490.100:FF:000004">
    <property type="entry name" value="DNA polymerase IV"/>
    <property type="match status" value="1"/>
</dbReference>
<evidence type="ECO:0000256" key="1">
    <source>
        <dbReference type="ARBA" id="ARBA00004496"/>
    </source>
</evidence>
<dbReference type="SUPFAM" id="SSF56672">
    <property type="entry name" value="DNA/RNA polymerases"/>
    <property type="match status" value="1"/>
</dbReference>
<dbReference type="EMBL" id="CP001626">
    <property type="protein sequence ID" value="ACS60833.1"/>
    <property type="molecule type" value="Genomic_DNA"/>
</dbReference>
<dbReference type="GO" id="GO:0003684">
    <property type="term" value="F:damaged DNA binding"/>
    <property type="evidence" value="ECO:0007669"/>
    <property type="project" value="InterPro"/>
</dbReference>
<dbReference type="AlphaFoldDB" id="C6BA92"/>
<dbReference type="GO" id="GO:0042276">
    <property type="term" value="P:error-prone translesion synthesis"/>
    <property type="evidence" value="ECO:0007669"/>
    <property type="project" value="TreeGrafter"/>
</dbReference>
<dbReference type="PANTHER" id="PTHR11076">
    <property type="entry name" value="DNA REPAIR POLYMERASE UMUC / TRANSFERASE FAMILY MEMBER"/>
    <property type="match status" value="1"/>
</dbReference>
<dbReference type="FunFam" id="1.10.150.20:FF:000019">
    <property type="entry name" value="DNA polymerase IV"/>
    <property type="match status" value="1"/>
</dbReference>
<accession>C6BA92</accession>
<feature type="site" description="Substrate discrimination" evidence="17">
    <location>
        <position position="23"/>
    </location>
</feature>